<keyword evidence="1" id="KW-0802">TPR repeat</keyword>
<evidence type="ECO:0000313" key="3">
    <source>
        <dbReference type="Proteomes" id="UP000464378"/>
    </source>
</evidence>
<gene>
    <name evidence="2" type="ORF">GMBLW1_23390</name>
</gene>
<dbReference type="SMART" id="SM00028">
    <property type="entry name" value="TPR"/>
    <property type="match status" value="2"/>
</dbReference>
<dbReference type="Pfam" id="PF13432">
    <property type="entry name" value="TPR_16"/>
    <property type="match status" value="2"/>
</dbReference>
<sequence>MSRTLSLTAQRISLAQQRLDLGRASDARTILEAVLTLPELPRDEAALAHRLLGQIYQTLRREALARKHFRESLRCDDSDFDTRLAWVASLERDRRIDRSRVQRMYRRLLKRSTRSAAAWAGYGRTALQRGEDARGVRALRKAVYLAPESLEYVADLADALVGMRRFESARKVVMAARFRFRDSVAVQRIWNDFCFDEARAKQRTQAERQLPELEPIILPFLRLETGTSTALPGGGILRVDRASQSLPHLAKLRAFRRGPNRLA</sequence>
<dbReference type="KEGG" id="tim:GMBLW1_23390"/>
<evidence type="ECO:0000313" key="2">
    <source>
        <dbReference type="EMBL" id="VIP01621.1"/>
    </source>
</evidence>
<keyword evidence="3" id="KW-1185">Reference proteome</keyword>
<dbReference type="Gene3D" id="1.25.40.10">
    <property type="entry name" value="Tetratricopeptide repeat domain"/>
    <property type="match status" value="1"/>
</dbReference>
<evidence type="ECO:0000256" key="1">
    <source>
        <dbReference type="PROSITE-ProRule" id="PRU00339"/>
    </source>
</evidence>
<protein>
    <submittedName>
        <fullName evidence="2">Tpr repeat-containing protein:: TPR_2</fullName>
    </submittedName>
</protein>
<accession>A0A6C2YJZ9</accession>
<dbReference type="AlphaFoldDB" id="A0A6C2YJZ9"/>
<dbReference type="PROSITE" id="PS50005">
    <property type="entry name" value="TPR"/>
    <property type="match status" value="1"/>
</dbReference>
<reference evidence="2" key="1">
    <citation type="submission" date="2019-04" db="EMBL/GenBank/DDBJ databases">
        <authorList>
            <consortium name="Science for Life Laboratories"/>
        </authorList>
    </citation>
    <scope>NUCLEOTIDE SEQUENCE</scope>
    <source>
        <strain evidence="2">MBLW1</strain>
    </source>
</reference>
<dbReference type="InterPro" id="IPR011990">
    <property type="entry name" value="TPR-like_helical_dom_sf"/>
</dbReference>
<dbReference type="InParanoid" id="A0A6C2YJZ9"/>
<dbReference type="EMBL" id="LR593887">
    <property type="protein sequence ID" value="VTR98952.1"/>
    <property type="molecule type" value="Genomic_DNA"/>
</dbReference>
<organism evidence="2">
    <name type="scientific">Tuwongella immobilis</name>
    <dbReference type="NCBI Taxonomy" id="692036"/>
    <lineage>
        <taxon>Bacteria</taxon>
        <taxon>Pseudomonadati</taxon>
        <taxon>Planctomycetota</taxon>
        <taxon>Planctomycetia</taxon>
        <taxon>Gemmatales</taxon>
        <taxon>Gemmataceae</taxon>
        <taxon>Tuwongella</taxon>
    </lineage>
</organism>
<dbReference type="InterPro" id="IPR019734">
    <property type="entry name" value="TPR_rpt"/>
</dbReference>
<proteinExistence type="predicted"/>
<dbReference type="Proteomes" id="UP000464378">
    <property type="component" value="Chromosome"/>
</dbReference>
<dbReference type="EMBL" id="LR586016">
    <property type="protein sequence ID" value="VIP01621.1"/>
    <property type="molecule type" value="Genomic_DNA"/>
</dbReference>
<name>A0A6C2YJZ9_9BACT</name>
<dbReference type="RefSeq" id="WP_162656804.1">
    <property type="nucleotide sequence ID" value="NZ_LR593887.1"/>
</dbReference>
<feature type="repeat" description="TPR" evidence="1">
    <location>
        <begin position="116"/>
        <end position="149"/>
    </location>
</feature>
<dbReference type="SUPFAM" id="SSF48452">
    <property type="entry name" value="TPR-like"/>
    <property type="match status" value="1"/>
</dbReference>